<organism evidence="2 3">
    <name type="scientific">Xenorhabdus kozodoii</name>
    <dbReference type="NCBI Taxonomy" id="351676"/>
    <lineage>
        <taxon>Bacteria</taxon>
        <taxon>Pseudomonadati</taxon>
        <taxon>Pseudomonadota</taxon>
        <taxon>Gammaproteobacteria</taxon>
        <taxon>Enterobacterales</taxon>
        <taxon>Morganellaceae</taxon>
        <taxon>Xenorhabdus</taxon>
    </lineage>
</organism>
<keyword evidence="1" id="KW-0812">Transmembrane</keyword>
<dbReference type="AlphaFoldDB" id="A0A2D0L4W0"/>
<name>A0A2D0L4W0_9GAMM</name>
<dbReference type="OrthoDB" id="6288012at2"/>
<evidence type="ECO:0000313" key="2">
    <source>
        <dbReference type="EMBL" id="PHM70615.1"/>
    </source>
</evidence>
<accession>A0A2D0L4W0</accession>
<gene>
    <name evidence="2" type="ORF">Xkoz_03055</name>
</gene>
<dbReference type="Proteomes" id="UP000221101">
    <property type="component" value="Unassembled WGS sequence"/>
</dbReference>
<feature type="transmembrane region" description="Helical" evidence="1">
    <location>
        <begin position="12"/>
        <end position="34"/>
    </location>
</feature>
<reference evidence="2 3" key="1">
    <citation type="journal article" date="2017" name="Nat. Microbiol.">
        <title>Natural product diversity associated with the nematode symbionts Photorhabdus and Xenorhabdus.</title>
        <authorList>
            <person name="Tobias N.J."/>
            <person name="Wolff H."/>
            <person name="Djahanschiri B."/>
            <person name="Grundmann F."/>
            <person name="Kronenwerth M."/>
            <person name="Shi Y.M."/>
            <person name="Simonyi S."/>
            <person name="Grun P."/>
            <person name="Shapiro-Ilan D."/>
            <person name="Pidot S.J."/>
            <person name="Stinear T.P."/>
            <person name="Ebersberger I."/>
            <person name="Bode H.B."/>
        </authorList>
    </citation>
    <scope>NUCLEOTIDE SEQUENCE [LARGE SCALE GENOMIC DNA]</scope>
    <source>
        <strain evidence="2 3">DSM 17907</strain>
    </source>
</reference>
<dbReference type="EMBL" id="NJCX01000024">
    <property type="protein sequence ID" value="PHM70615.1"/>
    <property type="molecule type" value="Genomic_DNA"/>
</dbReference>
<protein>
    <submittedName>
        <fullName evidence="2">Uncharacterized protein</fullName>
    </submittedName>
</protein>
<evidence type="ECO:0000313" key="3">
    <source>
        <dbReference type="Proteomes" id="UP000221101"/>
    </source>
</evidence>
<keyword evidence="3" id="KW-1185">Reference proteome</keyword>
<keyword evidence="1" id="KW-1133">Transmembrane helix</keyword>
<proteinExistence type="predicted"/>
<keyword evidence="1" id="KW-0472">Membrane</keyword>
<sequence>MLNVKKKKPLMIALRGTLITFVIGNVIAWLSGAWPIKFTEIPLSEEEQAFIATQTENSIASDAKTIGLIYFLHNYLEKAAEVVKTEQAQGNTTTELEALSAAINAKIAGTRLDLLFGQRKLYQLKQALAQLKQTSDALPAQLDVQLLALWAFISVPDIGDSEANALVIEQRIKPVLLEEGVPKDLAASGWLALTHLYLNMANEDDANSDSWKTKSLEAWKRYQQLDSQPLWLVKESQDLGLKVNGLFYGK</sequence>
<evidence type="ECO:0000256" key="1">
    <source>
        <dbReference type="SAM" id="Phobius"/>
    </source>
</evidence>
<comment type="caution">
    <text evidence="2">The sequence shown here is derived from an EMBL/GenBank/DDBJ whole genome shotgun (WGS) entry which is preliminary data.</text>
</comment>
<dbReference type="RefSeq" id="WP_099142925.1">
    <property type="nucleotide sequence ID" value="NZ_CAWNOR010000058.1"/>
</dbReference>